<comment type="cofactor">
    <cofactor evidence="1">
        <name>[4Fe-4S] cluster</name>
        <dbReference type="ChEBI" id="CHEBI:49883"/>
    </cofactor>
</comment>
<name>K0JFW4_BRAPL</name>
<evidence type="ECO:0000256" key="5">
    <source>
        <dbReference type="ARBA" id="ARBA00023014"/>
    </source>
</evidence>
<dbReference type="EMBL" id="HE793032">
    <property type="protein sequence ID" value="CCG56888.1"/>
    <property type="molecule type" value="Genomic_DNA"/>
</dbReference>
<dbReference type="SFLD" id="SFLDS00029">
    <property type="entry name" value="Radical_SAM"/>
    <property type="match status" value="1"/>
</dbReference>
<reference evidence="7 8" key="1">
    <citation type="journal article" date="2012" name="BMC Genomics">
        <title>Comparative genomics of Brachyspira pilosicoli strains: genome rearrangements, reductions and correlation of genetic compliment with phenotypic diversity.</title>
        <authorList>
            <person name="Mappley L.J."/>
            <person name="Black M.L."/>
            <person name="Abuoun M."/>
            <person name="Darby A.C."/>
            <person name="Woodward M.J."/>
            <person name="Parkhill J."/>
            <person name="Turner A.K."/>
            <person name="Bellgard M.I."/>
            <person name="La T."/>
            <person name="Phillips N.D."/>
            <person name="La Ragione R.M."/>
            <person name="Hampson D.J."/>
        </authorList>
    </citation>
    <scope>NUCLEOTIDE SEQUENCE [LARGE SCALE GENOMIC DNA]</scope>
    <source>
        <strain evidence="7">WesB</strain>
    </source>
</reference>
<dbReference type="Gene3D" id="3.20.20.70">
    <property type="entry name" value="Aldolase class I"/>
    <property type="match status" value="1"/>
</dbReference>
<keyword evidence="2" id="KW-0949">S-adenosyl-L-methionine</keyword>
<accession>K0JFW4</accession>
<organism evidence="7 8">
    <name type="scientific">Brachyspira pilosicoli WesB</name>
    <dbReference type="NCBI Taxonomy" id="1161918"/>
    <lineage>
        <taxon>Bacteria</taxon>
        <taxon>Pseudomonadati</taxon>
        <taxon>Spirochaetota</taxon>
        <taxon>Spirochaetia</taxon>
        <taxon>Brachyspirales</taxon>
        <taxon>Brachyspiraceae</taxon>
        <taxon>Brachyspira</taxon>
    </lineage>
</organism>
<dbReference type="InterPro" id="IPR007197">
    <property type="entry name" value="rSAM"/>
</dbReference>
<evidence type="ECO:0000313" key="7">
    <source>
        <dbReference type="EMBL" id="CCG56888.1"/>
    </source>
</evidence>
<evidence type="ECO:0000259" key="6">
    <source>
        <dbReference type="PROSITE" id="PS51918"/>
    </source>
</evidence>
<dbReference type="CDD" id="cd01335">
    <property type="entry name" value="Radical_SAM"/>
    <property type="match status" value="1"/>
</dbReference>
<evidence type="ECO:0000256" key="3">
    <source>
        <dbReference type="ARBA" id="ARBA00022723"/>
    </source>
</evidence>
<dbReference type="InterPro" id="IPR050377">
    <property type="entry name" value="Radical_SAM_PqqE_MftC-like"/>
</dbReference>
<dbReference type="PROSITE" id="PS51918">
    <property type="entry name" value="RADICAL_SAM"/>
    <property type="match status" value="1"/>
</dbReference>
<keyword evidence="4" id="KW-0408">Iron</keyword>
<keyword evidence="3" id="KW-0479">Metal-binding</keyword>
<gene>
    <name evidence="7" type="ORF">WESB_1420</name>
</gene>
<evidence type="ECO:0000256" key="1">
    <source>
        <dbReference type="ARBA" id="ARBA00001966"/>
    </source>
</evidence>
<dbReference type="PATRIC" id="fig|1161918.5.peg.729"/>
<dbReference type="Proteomes" id="UP000003759">
    <property type="component" value="Chromosome"/>
</dbReference>
<feature type="domain" description="Radical SAM core" evidence="6">
    <location>
        <begin position="21"/>
        <end position="247"/>
    </location>
</feature>
<evidence type="ECO:0000313" key="8">
    <source>
        <dbReference type="Proteomes" id="UP000003759"/>
    </source>
</evidence>
<dbReference type="GO" id="GO:0016740">
    <property type="term" value="F:transferase activity"/>
    <property type="evidence" value="ECO:0007669"/>
    <property type="project" value="UniProtKB-KW"/>
</dbReference>
<dbReference type="Pfam" id="PF04055">
    <property type="entry name" value="Radical_SAM"/>
    <property type="match status" value="1"/>
</dbReference>
<evidence type="ECO:0000256" key="4">
    <source>
        <dbReference type="ARBA" id="ARBA00023004"/>
    </source>
</evidence>
<dbReference type="PANTHER" id="PTHR11228">
    <property type="entry name" value="RADICAL SAM DOMAIN PROTEIN"/>
    <property type="match status" value="1"/>
</dbReference>
<keyword evidence="5" id="KW-0411">Iron-sulfur</keyword>
<protein>
    <submittedName>
        <fullName evidence="7">Glycosyl transferase family 2</fullName>
    </submittedName>
</protein>
<dbReference type="PANTHER" id="PTHR11228:SF7">
    <property type="entry name" value="PQQA PEPTIDE CYCLASE"/>
    <property type="match status" value="1"/>
</dbReference>
<dbReference type="InterPro" id="IPR058240">
    <property type="entry name" value="rSAM_sf"/>
</dbReference>
<evidence type="ECO:0000256" key="2">
    <source>
        <dbReference type="ARBA" id="ARBA00022691"/>
    </source>
</evidence>
<dbReference type="SUPFAM" id="SSF102114">
    <property type="entry name" value="Radical SAM enzymes"/>
    <property type="match status" value="1"/>
</dbReference>
<dbReference type="AlphaFoldDB" id="K0JFW4"/>
<dbReference type="KEGG" id="bpw:WESB_1420"/>
<dbReference type="RefSeq" id="WP_014933176.1">
    <property type="nucleotide sequence ID" value="NC_018604.1"/>
</dbReference>
<dbReference type="GO" id="GO:0051536">
    <property type="term" value="F:iron-sulfur cluster binding"/>
    <property type="evidence" value="ECO:0007669"/>
    <property type="project" value="UniProtKB-KW"/>
</dbReference>
<dbReference type="InterPro" id="IPR013785">
    <property type="entry name" value="Aldolase_TIM"/>
</dbReference>
<keyword evidence="7" id="KW-0808">Transferase</keyword>
<dbReference type="GO" id="GO:0046872">
    <property type="term" value="F:metal ion binding"/>
    <property type="evidence" value="ECO:0007669"/>
    <property type="project" value="UniProtKB-KW"/>
</dbReference>
<sequence length="456" mass="55164">MKIINYDNKIDEINRENIIFHGCEEKDFLEIHWEILDGCNYKCSYCPVKDVLDNNFTPIEKLQHAVDEVLKIDKKFYNFIIYGGEPTFYPYLYELIEYIYSFDNKNITIQLITNASKNLDYFKNLISHIKKEFFNMIISIHIEYANIEHIKEVAKLFYKNNLRILLKLMIIPDYKEKAYKYFDELIELRKYSYFDLELSAVQYSYSDPWIYKKYDSELLKWLNDSNQLIENTKLENLDFINKDLHPDVYFSIKENDIIRDISINYILSNRLENDFLDFRGFYCCAGINMIHINKDGNYKAAYCDTYKFIGNLYEEEINLYKLTNLKRCNYPYSCSCTSNFLNMKHRDIYNAKKYVLEYRKKHLNLFISSLLNTFDDMDFDDKIELLNNRIDKIYSNELEMNTNINNLNNELLHFNRNMNTIINTISWWIPVKKWRENFRNKFRAEQSRAEQSRAEQ</sequence>
<dbReference type="HOGENOM" id="CLU_599460_0_0_12"/>
<proteinExistence type="predicted"/>